<dbReference type="InterPro" id="IPR001584">
    <property type="entry name" value="Integrase_cat-core"/>
</dbReference>
<keyword evidence="1" id="KW-0479">Metal-binding</keyword>
<evidence type="ECO:0000256" key="2">
    <source>
        <dbReference type="ARBA" id="ARBA00022801"/>
    </source>
</evidence>
<dbReference type="PANTHER" id="PTHR42648">
    <property type="entry name" value="TRANSPOSASE, PUTATIVE-RELATED"/>
    <property type="match status" value="1"/>
</dbReference>
<evidence type="ECO:0000313" key="6">
    <source>
        <dbReference type="Proteomes" id="UP000075243"/>
    </source>
</evidence>
<dbReference type="InterPro" id="IPR039537">
    <property type="entry name" value="Retrotran_Ty1/copia-like"/>
</dbReference>
<dbReference type="Gramene" id="C.cajan_01003.t">
    <property type="protein sequence ID" value="C.cajan_01003.t"/>
    <property type="gene ID" value="C.cajan_01003"/>
</dbReference>
<dbReference type="GO" id="GO:0016787">
    <property type="term" value="F:hydrolase activity"/>
    <property type="evidence" value="ECO:0007669"/>
    <property type="project" value="UniProtKB-KW"/>
</dbReference>
<evidence type="ECO:0000259" key="4">
    <source>
        <dbReference type="PROSITE" id="PS50994"/>
    </source>
</evidence>
<dbReference type="InterPro" id="IPR013103">
    <property type="entry name" value="RVT_2"/>
</dbReference>
<feature type="region of interest" description="Disordered" evidence="3">
    <location>
        <begin position="312"/>
        <end position="334"/>
    </location>
</feature>
<dbReference type="PANTHER" id="PTHR42648:SF25">
    <property type="entry name" value="RNA-DIRECTED DNA POLYMERASE"/>
    <property type="match status" value="1"/>
</dbReference>
<dbReference type="PROSITE" id="PS50994">
    <property type="entry name" value="INTEGRASE"/>
    <property type="match status" value="1"/>
</dbReference>
<protein>
    <submittedName>
        <fullName evidence="5">Retrovirus-related Pol polyprotein from transposon TNT 1-94</fullName>
    </submittedName>
</protein>
<dbReference type="Pfam" id="PF00665">
    <property type="entry name" value="rve"/>
    <property type="match status" value="1"/>
</dbReference>
<accession>A0A151SJC6</accession>
<evidence type="ECO:0000256" key="1">
    <source>
        <dbReference type="ARBA" id="ARBA00022723"/>
    </source>
</evidence>
<keyword evidence="6" id="KW-1185">Reference proteome</keyword>
<gene>
    <name evidence="5" type="ORF">KK1_001031</name>
</gene>
<dbReference type="EMBL" id="CM003613">
    <property type="protein sequence ID" value="KYP54831.1"/>
    <property type="molecule type" value="Genomic_DNA"/>
</dbReference>
<dbReference type="GO" id="GO:0003676">
    <property type="term" value="F:nucleic acid binding"/>
    <property type="evidence" value="ECO:0007669"/>
    <property type="project" value="InterPro"/>
</dbReference>
<sequence>MRKIIENSCGHLLKSREILQSNIFSCTACSQGKLIIRPSPAKIGHESILFLERIQGDICGPIHPPCGPFRYFMVLIDASTRWSHVCLLSTRNQAFARLLAQLIRLRAHFPDYPIKKIRLDNAGEFTSHAFNEYCISIGIDIEHPVAHVHTQNGLAESFIKRLKLIARPLLMRSKLPMSTWGHAILHAAILIRIRPTSYHKFSPLQLVFGEQPNISHLRIFGCAVYVPIAPPQRTKMGPQRRLGIYVGYESPSIIKYLEPLTGDLFTARFADCHFNELIFPTLGGEQKQLEKDIIPVGQFNTTNESQIRLKRGRPIGSKDKNPRIKKGAKEQNDQIEDVKTQKDSSDITHIPVPEETQVPEIIENEEISINYVMNGIRWNRNNVNIDDVFAYNIALNEINDIEDQEPKSINDCRQRNDWPKWKDAIEAELDSLAKRKVFGPVLRTPKGVKPIGYKWVFVRKRNENGEIVRYKARLVAQGFSQRPGIDFEETYSPVVDANTFRYLISLVVHEKLNLHLMDVVTAYLYGSLDADIYMKLPEGFNLPDDAISREDYSIKLNKSLYGLKQSGRMWYNRLSEYLLQEGYKNDPICPCIFIKRSQNGFAIIVVYVDDINIIGTPKELSKAIDCLKKEFEMKDLGRTEFCLGLQVEYLENGILVHQEAYITKVLKRFYMDKSHPLCTPMVVRSLDVNKDSFRPQEKNEEILGPEVPYLSAIGALMYLANYTRPDIAFAANLLARYSFSPTRRHWNGVKQILRYLRGTMDMGLLYSNISKPELNGYADAGYLSDPHNGKSQTGYLFTSGGKAISWRSVKQTISATSSNHTEILALHEASRECV</sequence>
<dbReference type="Pfam" id="PF07727">
    <property type="entry name" value="RVT_2"/>
    <property type="match status" value="1"/>
</dbReference>
<evidence type="ECO:0000313" key="5">
    <source>
        <dbReference type="EMBL" id="KYP54831.1"/>
    </source>
</evidence>
<dbReference type="GO" id="GO:0015074">
    <property type="term" value="P:DNA integration"/>
    <property type="evidence" value="ECO:0007669"/>
    <property type="project" value="InterPro"/>
</dbReference>
<dbReference type="GO" id="GO:0046872">
    <property type="term" value="F:metal ion binding"/>
    <property type="evidence" value="ECO:0007669"/>
    <property type="project" value="UniProtKB-KW"/>
</dbReference>
<dbReference type="Gene3D" id="3.30.420.10">
    <property type="entry name" value="Ribonuclease H-like superfamily/Ribonuclease H"/>
    <property type="match status" value="1"/>
</dbReference>
<evidence type="ECO:0000256" key="3">
    <source>
        <dbReference type="SAM" id="MobiDB-lite"/>
    </source>
</evidence>
<dbReference type="Proteomes" id="UP000075243">
    <property type="component" value="Chromosome 11"/>
</dbReference>
<dbReference type="InterPro" id="IPR043502">
    <property type="entry name" value="DNA/RNA_pol_sf"/>
</dbReference>
<organism evidence="5 6">
    <name type="scientific">Cajanus cajan</name>
    <name type="common">Pigeon pea</name>
    <name type="synonym">Cajanus indicus</name>
    <dbReference type="NCBI Taxonomy" id="3821"/>
    <lineage>
        <taxon>Eukaryota</taxon>
        <taxon>Viridiplantae</taxon>
        <taxon>Streptophyta</taxon>
        <taxon>Embryophyta</taxon>
        <taxon>Tracheophyta</taxon>
        <taxon>Spermatophyta</taxon>
        <taxon>Magnoliopsida</taxon>
        <taxon>eudicotyledons</taxon>
        <taxon>Gunneridae</taxon>
        <taxon>Pentapetalae</taxon>
        <taxon>rosids</taxon>
        <taxon>fabids</taxon>
        <taxon>Fabales</taxon>
        <taxon>Fabaceae</taxon>
        <taxon>Papilionoideae</taxon>
        <taxon>50 kb inversion clade</taxon>
        <taxon>NPAAA clade</taxon>
        <taxon>indigoferoid/millettioid clade</taxon>
        <taxon>Phaseoleae</taxon>
        <taxon>Cajanus</taxon>
    </lineage>
</organism>
<dbReference type="AlphaFoldDB" id="A0A151SJC6"/>
<dbReference type="CDD" id="cd09272">
    <property type="entry name" value="RNase_HI_RT_Ty1"/>
    <property type="match status" value="1"/>
</dbReference>
<feature type="compositionally biased region" description="Basic and acidic residues" evidence="3">
    <location>
        <begin position="316"/>
        <end position="334"/>
    </location>
</feature>
<dbReference type="SUPFAM" id="SSF53098">
    <property type="entry name" value="Ribonuclease H-like"/>
    <property type="match status" value="1"/>
</dbReference>
<dbReference type="OMA" id="YLFKSCR"/>
<dbReference type="InterPro" id="IPR012337">
    <property type="entry name" value="RNaseH-like_sf"/>
</dbReference>
<feature type="domain" description="Integrase catalytic" evidence="4">
    <location>
        <begin position="36"/>
        <end position="211"/>
    </location>
</feature>
<dbReference type="InterPro" id="IPR036397">
    <property type="entry name" value="RNaseH_sf"/>
</dbReference>
<name>A0A151SJC6_CAJCA</name>
<reference evidence="5 6" key="1">
    <citation type="journal article" date="2012" name="Nat. Biotechnol.">
        <title>Draft genome sequence of pigeonpea (Cajanus cajan), an orphan legume crop of resource-poor farmers.</title>
        <authorList>
            <person name="Varshney R.K."/>
            <person name="Chen W."/>
            <person name="Li Y."/>
            <person name="Bharti A.K."/>
            <person name="Saxena R.K."/>
            <person name="Schlueter J.A."/>
            <person name="Donoghue M.T."/>
            <person name="Azam S."/>
            <person name="Fan G."/>
            <person name="Whaley A.M."/>
            <person name="Farmer A.D."/>
            <person name="Sheridan J."/>
            <person name="Iwata A."/>
            <person name="Tuteja R."/>
            <person name="Penmetsa R.V."/>
            <person name="Wu W."/>
            <person name="Upadhyaya H.D."/>
            <person name="Yang S.P."/>
            <person name="Shah T."/>
            <person name="Saxena K.B."/>
            <person name="Michael T."/>
            <person name="McCombie W.R."/>
            <person name="Yang B."/>
            <person name="Zhang G."/>
            <person name="Yang H."/>
            <person name="Wang J."/>
            <person name="Spillane C."/>
            <person name="Cook D.R."/>
            <person name="May G.D."/>
            <person name="Xu X."/>
            <person name="Jackson S.A."/>
        </authorList>
    </citation>
    <scope>NUCLEOTIDE SEQUENCE [LARGE SCALE GENOMIC DNA]</scope>
    <source>
        <strain evidence="6">cv. Asha</strain>
    </source>
</reference>
<keyword evidence="2" id="KW-0378">Hydrolase</keyword>
<proteinExistence type="predicted"/>
<dbReference type="SUPFAM" id="SSF56672">
    <property type="entry name" value="DNA/RNA polymerases"/>
    <property type="match status" value="1"/>
</dbReference>